<dbReference type="PANTHER" id="PTHR14493">
    <property type="entry name" value="UNKEMPT FAMILY MEMBER"/>
    <property type="match status" value="1"/>
</dbReference>
<keyword evidence="5" id="KW-0238">DNA-binding</keyword>
<reference evidence="9 10" key="1">
    <citation type="journal article" date="2023" name="Int. J. Mol. Sci.">
        <title>De Novo Assembly and Annotation of 11 Diverse Shrub Willow (Salix) Genomes Reveals Novel Gene Organization in Sex-Linked Regions.</title>
        <authorList>
            <person name="Hyden B."/>
            <person name="Feng K."/>
            <person name="Yates T.B."/>
            <person name="Jawdy S."/>
            <person name="Cereghino C."/>
            <person name="Smart L.B."/>
            <person name="Muchero W."/>
        </authorList>
    </citation>
    <scope>NUCLEOTIDE SEQUENCE [LARGE SCALE GENOMIC DNA]</scope>
    <source>
        <tissue evidence="9">Shoot tip</tissue>
    </source>
</reference>
<comment type="caution">
    <text evidence="9">The sequence shown here is derived from an EMBL/GenBank/DDBJ whole genome shotgun (WGS) entry which is preliminary data.</text>
</comment>
<dbReference type="EMBL" id="JAPFFJ010000001">
    <property type="protein sequence ID" value="KAJ6435187.1"/>
    <property type="molecule type" value="Genomic_DNA"/>
</dbReference>
<keyword evidence="4 6" id="KW-0862">Zinc</keyword>
<evidence type="ECO:0000256" key="6">
    <source>
        <dbReference type="PROSITE-ProRule" id="PRU00723"/>
    </source>
</evidence>
<evidence type="ECO:0000256" key="2">
    <source>
        <dbReference type="ARBA" id="ARBA00022737"/>
    </source>
</evidence>
<gene>
    <name evidence="9" type="ORF">OIU84_000412</name>
</gene>
<dbReference type="GO" id="GO:0006355">
    <property type="term" value="P:regulation of DNA-templated transcription"/>
    <property type="evidence" value="ECO:0007669"/>
    <property type="project" value="UniProtKB-ARBA"/>
</dbReference>
<keyword evidence="3 6" id="KW-0863">Zinc-finger</keyword>
<feature type="compositionally biased region" description="Pro residues" evidence="7">
    <location>
        <begin position="209"/>
        <end position="220"/>
    </location>
</feature>
<feature type="domain" description="C3H1-type" evidence="8">
    <location>
        <begin position="123"/>
        <end position="150"/>
    </location>
</feature>
<evidence type="ECO:0000313" key="9">
    <source>
        <dbReference type="EMBL" id="KAJ6435187.1"/>
    </source>
</evidence>
<feature type="zinc finger region" description="C3H1-type" evidence="6">
    <location>
        <begin position="123"/>
        <end position="150"/>
    </location>
</feature>
<keyword evidence="2" id="KW-0677">Repeat</keyword>
<dbReference type="PROSITE" id="PS50103">
    <property type="entry name" value="ZF_C3H1"/>
    <property type="match status" value="1"/>
</dbReference>
<dbReference type="AlphaFoldDB" id="A0AAD6L6W4"/>
<feature type="region of interest" description="Disordered" evidence="7">
    <location>
        <begin position="9"/>
        <end position="42"/>
    </location>
</feature>
<dbReference type="Pfam" id="PF00642">
    <property type="entry name" value="zf-CCCH"/>
    <property type="match status" value="1"/>
</dbReference>
<dbReference type="GO" id="GO:0003677">
    <property type="term" value="F:DNA binding"/>
    <property type="evidence" value="ECO:0007669"/>
    <property type="project" value="UniProtKB-KW"/>
</dbReference>
<dbReference type="GO" id="GO:0008270">
    <property type="term" value="F:zinc ion binding"/>
    <property type="evidence" value="ECO:0007669"/>
    <property type="project" value="UniProtKB-KW"/>
</dbReference>
<dbReference type="InterPro" id="IPR057444">
    <property type="entry name" value="Znf-CCCH_AtC3H23-like"/>
</dbReference>
<feature type="compositionally biased region" description="Low complexity" evidence="7">
    <location>
        <begin position="30"/>
        <end position="42"/>
    </location>
</feature>
<proteinExistence type="predicted"/>
<evidence type="ECO:0000259" key="8">
    <source>
        <dbReference type="PROSITE" id="PS50103"/>
    </source>
</evidence>
<dbReference type="Gene3D" id="3.30.1370.210">
    <property type="match status" value="1"/>
</dbReference>
<keyword evidence="10" id="KW-1185">Reference proteome</keyword>
<dbReference type="SMART" id="SM00356">
    <property type="entry name" value="ZnF_C3H1"/>
    <property type="match status" value="1"/>
</dbReference>
<evidence type="ECO:0000313" key="10">
    <source>
        <dbReference type="Proteomes" id="UP001162972"/>
    </source>
</evidence>
<sequence>MMMIGEHFYPHSRPNPSVQIPQRDLYDEQTTSPSPSTIPSSPFTSFSALDSLPALHRYLPSNEPDPSFEDELDLPVDAFSCDHFRMYVFKVRRCGRGRSHDWTECPYAHPGEKARRRDPQRYNYSGTACPEFRKGGCKKGDSCEFAHGVFECWLHPARYRTQPFLKETGPGPGRGKLDFGSLAVHPLDSYLTNAGSFVSSPTSILTSPPVSPPSDSPPMSPVSPGMIGGSGSMAFNSTGELVASMRGLQLGKMTIGSPVDSWGVQSGSSFGSSRRSSLRPGFCSLPSTPTRKLATRSGLGQLDIWGDISTCEEPVMERVESGRDFEGEDILKAK</sequence>
<evidence type="ECO:0000256" key="5">
    <source>
        <dbReference type="ARBA" id="ARBA00023125"/>
    </source>
</evidence>
<dbReference type="Pfam" id="PF25512">
    <property type="entry name" value="zf-CCCH_AtC3H23"/>
    <property type="match status" value="1"/>
</dbReference>
<evidence type="ECO:0000256" key="1">
    <source>
        <dbReference type="ARBA" id="ARBA00022723"/>
    </source>
</evidence>
<protein>
    <recommendedName>
        <fullName evidence="8">C3H1-type domain-containing protein</fullName>
    </recommendedName>
</protein>
<accession>A0AAD6L6W4</accession>
<evidence type="ECO:0000256" key="3">
    <source>
        <dbReference type="ARBA" id="ARBA00022771"/>
    </source>
</evidence>
<dbReference type="FunFam" id="3.30.1370.210:FF:000009">
    <property type="entry name" value="Zinc finger CCCH domain-containing protein 66"/>
    <property type="match status" value="1"/>
</dbReference>
<evidence type="ECO:0000256" key="7">
    <source>
        <dbReference type="SAM" id="MobiDB-lite"/>
    </source>
</evidence>
<keyword evidence="1 6" id="KW-0479">Metal-binding</keyword>
<dbReference type="PANTHER" id="PTHR14493:SF147">
    <property type="entry name" value="ZINC FINGER CCCH DOMAIN-CONTAINING PROTEIN 23"/>
    <property type="match status" value="1"/>
</dbReference>
<feature type="region of interest" description="Disordered" evidence="7">
    <location>
        <begin position="201"/>
        <end position="220"/>
    </location>
</feature>
<dbReference type="Proteomes" id="UP001162972">
    <property type="component" value="Chromosome 18"/>
</dbReference>
<name>A0AAD6L6W4_9ROSI</name>
<evidence type="ECO:0000256" key="4">
    <source>
        <dbReference type="ARBA" id="ARBA00022833"/>
    </source>
</evidence>
<dbReference type="InterPro" id="IPR000571">
    <property type="entry name" value="Znf_CCCH"/>
</dbReference>
<dbReference type="InterPro" id="IPR045234">
    <property type="entry name" value="Unkempt-like"/>
</dbReference>
<organism evidence="9 10">
    <name type="scientific">Salix udensis</name>
    <dbReference type="NCBI Taxonomy" id="889485"/>
    <lineage>
        <taxon>Eukaryota</taxon>
        <taxon>Viridiplantae</taxon>
        <taxon>Streptophyta</taxon>
        <taxon>Embryophyta</taxon>
        <taxon>Tracheophyta</taxon>
        <taxon>Spermatophyta</taxon>
        <taxon>Magnoliopsida</taxon>
        <taxon>eudicotyledons</taxon>
        <taxon>Gunneridae</taxon>
        <taxon>Pentapetalae</taxon>
        <taxon>rosids</taxon>
        <taxon>fabids</taxon>
        <taxon>Malpighiales</taxon>
        <taxon>Salicaceae</taxon>
        <taxon>Saliceae</taxon>
        <taxon>Salix</taxon>
    </lineage>
</organism>